<organism evidence="2 3">
    <name type="scientific">Stephania yunnanensis</name>
    <dbReference type="NCBI Taxonomy" id="152371"/>
    <lineage>
        <taxon>Eukaryota</taxon>
        <taxon>Viridiplantae</taxon>
        <taxon>Streptophyta</taxon>
        <taxon>Embryophyta</taxon>
        <taxon>Tracheophyta</taxon>
        <taxon>Spermatophyta</taxon>
        <taxon>Magnoliopsida</taxon>
        <taxon>Ranunculales</taxon>
        <taxon>Menispermaceae</taxon>
        <taxon>Menispermoideae</taxon>
        <taxon>Cissampelideae</taxon>
        <taxon>Stephania</taxon>
    </lineage>
</organism>
<accession>A0AAP0I3S3</accession>
<proteinExistence type="predicted"/>
<dbReference type="AlphaFoldDB" id="A0AAP0I3S3"/>
<evidence type="ECO:0000313" key="3">
    <source>
        <dbReference type="Proteomes" id="UP001420932"/>
    </source>
</evidence>
<evidence type="ECO:0000313" key="2">
    <source>
        <dbReference type="EMBL" id="KAK9108015.1"/>
    </source>
</evidence>
<dbReference type="EMBL" id="JBBNAF010000010">
    <property type="protein sequence ID" value="KAK9108015.1"/>
    <property type="molecule type" value="Genomic_DNA"/>
</dbReference>
<evidence type="ECO:0000256" key="1">
    <source>
        <dbReference type="SAM" id="MobiDB-lite"/>
    </source>
</evidence>
<comment type="caution">
    <text evidence="2">The sequence shown here is derived from an EMBL/GenBank/DDBJ whole genome shotgun (WGS) entry which is preliminary data.</text>
</comment>
<sequence>MQIDGDKESRRRLEAYAVQLRSGAGAGAAKSSGAGEENQRGEWFCGREVVFRRRRAVFWCSEWRVPAEHIR</sequence>
<dbReference type="Proteomes" id="UP001420932">
    <property type="component" value="Unassembled WGS sequence"/>
</dbReference>
<reference evidence="2 3" key="1">
    <citation type="submission" date="2024-01" db="EMBL/GenBank/DDBJ databases">
        <title>Genome assemblies of Stephania.</title>
        <authorList>
            <person name="Yang L."/>
        </authorList>
    </citation>
    <scope>NUCLEOTIDE SEQUENCE [LARGE SCALE GENOMIC DNA]</scope>
    <source>
        <strain evidence="2">YNDBR</strain>
        <tissue evidence="2">Leaf</tissue>
    </source>
</reference>
<protein>
    <submittedName>
        <fullName evidence="2">Uncharacterized protein</fullName>
    </submittedName>
</protein>
<name>A0AAP0I3S3_9MAGN</name>
<keyword evidence="3" id="KW-1185">Reference proteome</keyword>
<feature type="region of interest" description="Disordered" evidence="1">
    <location>
        <begin position="21"/>
        <end position="40"/>
    </location>
</feature>
<gene>
    <name evidence="2" type="ORF">Syun_024026</name>
</gene>